<gene>
    <name evidence="5" type="ORF">BRE01_18230</name>
</gene>
<dbReference type="PANTHER" id="PTHR33164:SF64">
    <property type="entry name" value="TRANSCRIPTIONAL REGULATOR SLYA"/>
    <property type="match status" value="1"/>
</dbReference>
<dbReference type="Gene3D" id="1.10.10.10">
    <property type="entry name" value="Winged helix-like DNA-binding domain superfamily/Winged helix DNA-binding domain"/>
    <property type="match status" value="1"/>
</dbReference>
<sequence>MIEQWKDEPIGFLIGNTYRRMIHHVSTYLREFDLTTEQFAVLFRLREQDGINQKELALRSAKDQPTMTRLLDNLAKKGWIEKKPCPQDRRAFLITLSPAGREWVEKAIPVEATAVAEILGDIPAEQLDFLKDILLRINANINSHTKE</sequence>
<dbReference type="SUPFAM" id="SSF46785">
    <property type="entry name" value="Winged helix' DNA-binding domain"/>
    <property type="match status" value="1"/>
</dbReference>
<proteinExistence type="predicted"/>
<dbReference type="InterPro" id="IPR036388">
    <property type="entry name" value="WH-like_DNA-bd_sf"/>
</dbReference>
<evidence type="ECO:0000313" key="6">
    <source>
        <dbReference type="Proteomes" id="UP000319578"/>
    </source>
</evidence>
<evidence type="ECO:0000313" key="5">
    <source>
        <dbReference type="EMBL" id="GED68121.1"/>
    </source>
</evidence>
<keyword evidence="6" id="KW-1185">Reference proteome</keyword>
<dbReference type="Proteomes" id="UP000319578">
    <property type="component" value="Unassembled WGS sequence"/>
</dbReference>
<evidence type="ECO:0000256" key="2">
    <source>
        <dbReference type="ARBA" id="ARBA00023125"/>
    </source>
</evidence>
<dbReference type="PROSITE" id="PS50995">
    <property type="entry name" value="HTH_MARR_2"/>
    <property type="match status" value="1"/>
</dbReference>
<keyword evidence="3" id="KW-0804">Transcription</keyword>
<evidence type="ECO:0000256" key="1">
    <source>
        <dbReference type="ARBA" id="ARBA00023015"/>
    </source>
</evidence>
<accession>A0ABQ0TJS8</accession>
<keyword evidence="2" id="KW-0238">DNA-binding</keyword>
<dbReference type="Pfam" id="PF01047">
    <property type="entry name" value="MarR"/>
    <property type="match status" value="1"/>
</dbReference>
<dbReference type="RefSeq" id="WP_236699838.1">
    <property type="nucleotide sequence ID" value="NZ_BJON01000006.1"/>
</dbReference>
<comment type="caution">
    <text evidence="5">The sequence shown here is derived from an EMBL/GenBank/DDBJ whole genome shotgun (WGS) entry which is preliminary data.</text>
</comment>
<evidence type="ECO:0000259" key="4">
    <source>
        <dbReference type="PROSITE" id="PS50995"/>
    </source>
</evidence>
<name>A0ABQ0TJS8_9BACL</name>
<dbReference type="PANTHER" id="PTHR33164">
    <property type="entry name" value="TRANSCRIPTIONAL REGULATOR, MARR FAMILY"/>
    <property type="match status" value="1"/>
</dbReference>
<dbReference type="InterPro" id="IPR036390">
    <property type="entry name" value="WH_DNA-bd_sf"/>
</dbReference>
<organism evidence="5 6">
    <name type="scientific">Brevibacillus reuszeri</name>
    <dbReference type="NCBI Taxonomy" id="54915"/>
    <lineage>
        <taxon>Bacteria</taxon>
        <taxon>Bacillati</taxon>
        <taxon>Bacillota</taxon>
        <taxon>Bacilli</taxon>
        <taxon>Bacillales</taxon>
        <taxon>Paenibacillaceae</taxon>
        <taxon>Brevibacillus</taxon>
    </lineage>
</organism>
<dbReference type="InterPro" id="IPR023187">
    <property type="entry name" value="Tscrpt_reg_MarR-type_CS"/>
</dbReference>
<protein>
    <recommendedName>
        <fullName evidence="4">HTH marR-type domain-containing protein</fullName>
    </recommendedName>
</protein>
<dbReference type="EMBL" id="BJON01000006">
    <property type="protein sequence ID" value="GED68121.1"/>
    <property type="molecule type" value="Genomic_DNA"/>
</dbReference>
<dbReference type="InterPro" id="IPR000835">
    <property type="entry name" value="HTH_MarR-typ"/>
</dbReference>
<dbReference type="InterPro" id="IPR039422">
    <property type="entry name" value="MarR/SlyA-like"/>
</dbReference>
<dbReference type="PRINTS" id="PR00598">
    <property type="entry name" value="HTHMARR"/>
</dbReference>
<feature type="domain" description="HTH marR-type" evidence="4">
    <location>
        <begin position="1"/>
        <end position="139"/>
    </location>
</feature>
<reference evidence="5 6" key="1">
    <citation type="submission" date="2019-06" db="EMBL/GenBank/DDBJ databases">
        <title>Whole genome shotgun sequence of Brevibacillus reuszeri NBRC 15719.</title>
        <authorList>
            <person name="Hosoyama A."/>
            <person name="Uohara A."/>
            <person name="Ohji S."/>
            <person name="Ichikawa N."/>
        </authorList>
    </citation>
    <scope>NUCLEOTIDE SEQUENCE [LARGE SCALE GENOMIC DNA]</scope>
    <source>
        <strain evidence="5 6">NBRC 15719</strain>
    </source>
</reference>
<dbReference type="PROSITE" id="PS01117">
    <property type="entry name" value="HTH_MARR_1"/>
    <property type="match status" value="1"/>
</dbReference>
<dbReference type="SMART" id="SM00347">
    <property type="entry name" value="HTH_MARR"/>
    <property type="match status" value="1"/>
</dbReference>
<keyword evidence="1" id="KW-0805">Transcription regulation</keyword>
<evidence type="ECO:0000256" key="3">
    <source>
        <dbReference type="ARBA" id="ARBA00023163"/>
    </source>
</evidence>